<keyword evidence="4 5" id="KW-0472">Membrane</keyword>
<sequence length="195" mass="19941">GRGARGAHWRWNVLTTLSAGTSGGLENAVAGTLVLMAGVALLAGSTGVLTGVYLAELAGPRRSGRPGGGWARGAIDVLAGFPSIVLGYVGYVALCVALHWGFSLLAALLILSLMVVPYIAKSTESALRQVPTNYREGAEALGMSQGYALRRVVLRSALPGIVTGLLIALSVAGGETAPLLYTAGATNNLPTWSLL</sequence>
<proteinExistence type="predicted"/>
<evidence type="ECO:0000256" key="4">
    <source>
        <dbReference type="ARBA" id="ARBA00023136"/>
    </source>
</evidence>
<comment type="subcellular location">
    <subcellularLocation>
        <location evidence="1">Membrane</location>
        <topology evidence="1">Multi-pass membrane protein</topology>
    </subcellularLocation>
</comment>
<feature type="transmembrane region" description="Helical" evidence="5">
    <location>
        <begin position="100"/>
        <end position="120"/>
    </location>
</feature>
<dbReference type="PANTHER" id="PTHR42922">
    <property type="entry name" value="PHOSPHATE TRANSPORT SYSTEM PERMEASE PROTEIN PSTA"/>
    <property type="match status" value="1"/>
</dbReference>
<evidence type="ECO:0000313" key="7">
    <source>
        <dbReference type="EMBL" id="EQD43664.1"/>
    </source>
</evidence>
<dbReference type="Pfam" id="PF00528">
    <property type="entry name" value="BPD_transp_1"/>
    <property type="match status" value="1"/>
</dbReference>
<evidence type="ECO:0000256" key="5">
    <source>
        <dbReference type="SAM" id="Phobius"/>
    </source>
</evidence>
<dbReference type="PANTHER" id="PTHR42922:SF1">
    <property type="entry name" value="PHOSPHATE TRANSPORT SYSTEM PERMEASE PROTEIN PSTA"/>
    <property type="match status" value="1"/>
</dbReference>
<evidence type="ECO:0000256" key="2">
    <source>
        <dbReference type="ARBA" id="ARBA00022692"/>
    </source>
</evidence>
<reference evidence="7" key="1">
    <citation type="submission" date="2013-08" db="EMBL/GenBank/DDBJ databases">
        <authorList>
            <person name="Mendez C."/>
            <person name="Richter M."/>
            <person name="Ferrer M."/>
            <person name="Sanchez J."/>
        </authorList>
    </citation>
    <scope>NUCLEOTIDE SEQUENCE</scope>
</reference>
<dbReference type="GO" id="GO:0055085">
    <property type="term" value="P:transmembrane transport"/>
    <property type="evidence" value="ECO:0007669"/>
    <property type="project" value="InterPro"/>
</dbReference>
<keyword evidence="2 5" id="KW-0812">Transmembrane</keyword>
<dbReference type="InterPro" id="IPR000515">
    <property type="entry name" value="MetI-like"/>
</dbReference>
<dbReference type="InterPro" id="IPR051408">
    <property type="entry name" value="Phosphate_transprt_permease"/>
</dbReference>
<feature type="non-terminal residue" evidence="7">
    <location>
        <position position="195"/>
    </location>
</feature>
<feature type="transmembrane region" description="Helical" evidence="5">
    <location>
        <begin position="28"/>
        <end position="54"/>
    </location>
</feature>
<dbReference type="PROSITE" id="PS50928">
    <property type="entry name" value="ABC_TM1"/>
    <property type="match status" value="1"/>
</dbReference>
<dbReference type="CDD" id="cd06261">
    <property type="entry name" value="TM_PBP2"/>
    <property type="match status" value="1"/>
</dbReference>
<organism evidence="7">
    <name type="scientific">mine drainage metagenome</name>
    <dbReference type="NCBI Taxonomy" id="410659"/>
    <lineage>
        <taxon>unclassified sequences</taxon>
        <taxon>metagenomes</taxon>
        <taxon>ecological metagenomes</taxon>
    </lineage>
</organism>
<evidence type="ECO:0000259" key="6">
    <source>
        <dbReference type="PROSITE" id="PS50928"/>
    </source>
</evidence>
<feature type="domain" description="ABC transmembrane type-1" evidence="6">
    <location>
        <begin position="29"/>
        <end position="195"/>
    </location>
</feature>
<dbReference type="AlphaFoldDB" id="T1ASH5"/>
<feature type="transmembrane region" description="Helical" evidence="5">
    <location>
        <begin position="152"/>
        <end position="172"/>
    </location>
</feature>
<accession>T1ASH5</accession>
<feature type="non-terminal residue" evidence="7">
    <location>
        <position position="1"/>
    </location>
</feature>
<evidence type="ECO:0000256" key="3">
    <source>
        <dbReference type="ARBA" id="ARBA00022989"/>
    </source>
</evidence>
<keyword evidence="3 5" id="KW-1133">Transmembrane helix</keyword>
<feature type="transmembrane region" description="Helical" evidence="5">
    <location>
        <begin position="75"/>
        <end position="94"/>
    </location>
</feature>
<reference evidence="7" key="2">
    <citation type="journal article" date="2014" name="ISME J.">
        <title>Microbial stratification in low pH oxic and suboxic macroscopic growths along an acid mine drainage.</title>
        <authorList>
            <person name="Mendez-Garcia C."/>
            <person name="Mesa V."/>
            <person name="Sprenger R.R."/>
            <person name="Richter M."/>
            <person name="Diez M.S."/>
            <person name="Solano J."/>
            <person name="Bargiela R."/>
            <person name="Golyshina O.V."/>
            <person name="Manteca A."/>
            <person name="Ramos J.L."/>
            <person name="Gallego J.R."/>
            <person name="Llorente I."/>
            <person name="Martins Dos Santos V.A."/>
            <person name="Jensen O.N."/>
            <person name="Pelaez A.I."/>
            <person name="Sanchez J."/>
            <person name="Ferrer M."/>
        </authorList>
    </citation>
    <scope>NUCLEOTIDE SEQUENCE</scope>
</reference>
<protein>
    <submittedName>
        <fullName evidence="7">Phosphate ABC transporter transmembrane protein</fullName>
    </submittedName>
</protein>
<name>T1ASH5_9ZZZZ</name>
<gene>
    <name evidence="7" type="ORF">B1B_13709</name>
</gene>
<evidence type="ECO:0000256" key="1">
    <source>
        <dbReference type="ARBA" id="ARBA00004141"/>
    </source>
</evidence>
<dbReference type="Gene3D" id="1.10.3720.10">
    <property type="entry name" value="MetI-like"/>
    <property type="match status" value="1"/>
</dbReference>
<dbReference type="SUPFAM" id="SSF161098">
    <property type="entry name" value="MetI-like"/>
    <property type="match status" value="1"/>
</dbReference>
<dbReference type="GO" id="GO:0016020">
    <property type="term" value="C:membrane"/>
    <property type="evidence" value="ECO:0007669"/>
    <property type="project" value="UniProtKB-SubCell"/>
</dbReference>
<comment type="caution">
    <text evidence="7">The sequence shown here is derived from an EMBL/GenBank/DDBJ whole genome shotgun (WGS) entry which is preliminary data.</text>
</comment>
<dbReference type="InterPro" id="IPR035906">
    <property type="entry name" value="MetI-like_sf"/>
</dbReference>
<dbReference type="EMBL" id="AUZY01009036">
    <property type="protein sequence ID" value="EQD43664.1"/>
    <property type="molecule type" value="Genomic_DNA"/>
</dbReference>